<dbReference type="HAMAP" id="MF_01539">
    <property type="entry name" value="TmcAL"/>
    <property type="match status" value="1"/>
</dbReference>
<keyword evidence="3" id="KW-0694">RNA-binding</keyword>
<gene>
    <name evidence="3" type="primary">tmcAL</name>
    <name evidence="4" type="ORF">I573_01467</name>
</gene>
<dbReference type="Gene3D" id="3.40.50.620">
    <property type="entry name" value="HUPs"/>
    <property type="match status" value="1"/>
</dbReference>
<dbReference type="Proteomes" id="UP000015961">
    <property type="component" value="Unassembled WGS sequence"/>
</dbReference>
<dbReference type="RefSeq" id="WP_016185665.1">
    <property type="nucleotide sequence ID" value="NZ_ASWO01000005.1"/>
</dbReference>
<feature type="binding site" evidence="3">
    <location>
        <position position="186"/>
    </location>
    <ligand>
        <name>ATP</name>
        <dbReference type="ChEBI" id="CHEBI:30616"/>
    </ligand>
</feature>
<dbReference type="GO" id="GO:0016879">
    <property type="term" value="F:ligase activity, forming carbon-nitrogen bonds"/>
    <property type="evidence" value="ECO:0007669"/>
    <property type="project" value="UniProtKB-UniRule"/>
</dbReference>
<keyword evidence="1 3" id="KW-0436">Ligase</keyword>
<protein>
    <recommendedName>
        <fullName evidence="3">tRNA(Met) cytidine acetate ligase</fullName>
        <ecNumber evidence="3">6.3.4.-</ecNumber>
    </recommendedName>
</protein>
<dbReference type="EC" id="6.3.4.-" evidence="3"/>
<evidence type="ECO:0000313" key="4">
    <source>
        <dbReference type="EMBL" id="EOT83742.1"/>
    </source>
</evidence>
<keyword evidence="3" id="KW-0963">Cytoplasm</keyword>
<proteinExistence type="inferred from homology"/>
<evidence type="ECO:0000256" key="3">
    <source>
        <dbReference type="HAMAP-Rule" id="MF_01539"/>
    </source>
</evidence>
<dbReference type="SUPFAM" id="SSF52374">
    <property type="entry name" value="Nucleotidylyl transferase"/>
    <property type="match status" value="1"/>
</dbReference>
<name>S0NQI5_9ENTE</name>
<organism evidence="4 5">
    <name type="scientific">Enterococcus sulfureus ATCC 49903</name>
    <dbReference type="NCBI Taxonomy" id="1140003"/>
    <lineage>
        <taxon>Bacteria</taxon>
        <taxon>Bacillati</taxon>
        <taxon>Bacillota</taxon>
        <taxon>Bacilli</taxon>
        <taxon>Lactobacillales</taxon>
        <taxon>Enterococcaceae</taxon>
        <taxon>Enterococcus</taxon>
    </lineage>
</organism>
<comment type="caution">
    <text evidence="4">The sequence shown here is derived from an EMBL/GenBank/DDBJ whole genome shotgun (WGS) entry which is preliminary data.</text>
</comment>
<feature type="binding site" evidence="3">
    <location>
        <begin position="7"/>
        <end position="20"/>
    </location>
    <ligand>
        <name>ATP</name>
        <dbReference type="ChEBI" id="CHEBI:30616"/>
    </ligand>
</feature>
<dbReference type="PATRIC" id="fig|1140003.3.peg.1170"/>
<feature type="binding site" evidence="3">
    <location>
        <position position="101"/>
    </location>
    <ligand>
        <name>ATP</name>
        <dbReference type="ChEBI" id="CHEBI:30616"/>
    </ligand>
</feature>
<feature type="binding site" evidence="3">
    <location>
        <position position="161"/>
    </location>
    <ligand>
        <name>ATP</name>
        <dbReference type="ChEBI" id="CHEBI:30616"/>
    </ligand>
</feature>
<dbReference type="InterPro" id="IPR008513">
    <property type="entry name" value="tRNA(Met)_cyd_acetate_ligase"/>
</dbReference>
<keyword evidence="2 3" id="KW-0819">tRNA processing</keyword>
<comment type="subcellular location">
    <subcellularLocation>
        <location evidence="3">Cytoplasm</location>
    </subcellularLocation>
</comment>
<dbReference type="NCBIfam" id="NF010191">
    <property type="entry name" value="PRK13670.1"/>
    <property type="match status" value="1"/>
</dbReference>
<keyword evidence="3" id="KW-0547">Nucleotide-binding</keyword>
<dbReference type="PANTHER" id="PTHR37825">
    <property type="entry name" value="TRNA(MET) CYTIDINE ACETATE LIGASE"/>
    <property type="match status" value="1"/>
</dbReference>
<comment type="catalytic activity">
    <reaction evidence="3">
        <text>cytidine(34) in elongator tRNA(Met) + acetate + ATP = N(4)-acetylcytidine(34) in elongator tRNA(Met) + AMP + diphosphate</text>
        <dbReference type="Rhea" id="RHEA:58144"/>
        <dbReference type="Rhea" id="RHEA-COMP:10693"/>
        <dbReference type="Rhea" id="RHEA-COMP:10694"/>
        <dbReference type="ChEBI" id="CHEBI:30089"/>
        <dbReference type="ChEBI" id="CHEBI:30616"/>
        <dbReference type="ChEBI" id="CHEBI:33019"/>
        <dbReference type="ChEBI" id="CHEBI:74900"/>
        <dbReference type="ChEBI" id="CHEBI:82748"/>
        <dbReference type="ChEBI" id="CHEBI:456215"/>
    </reaction>
</comment>
<dbReference type="STRING" id="1140003.OMY_01213"/>
<dbReference type="OrthoDB" id="9769796at2"/>
<keyword evidence="3" id="KW-0820">tRNA-binding</keyword>
<keyword evidence="3" id="KW-0067">ATP-binding</keyword>
<reference evidence="4 5" key="1">
    <citation type="submission" date="2013-03" db="EMBL/GenBank/DDBJ databases">
        <title>The Genome Sequence of Enterococcus sulfureus ATCC_49903 (PacBio/Illumina hybrid assembly).</title>
        <authorList>
            <consortium name="The Broad Institute Genomics Platform"/>
            <consortium name="The Broad Institute Genome Sequencing Center for Infectious Disease"/>
            <person name="Earl A."/>
            <person name="Russ C."/>
            <person name="Gilmore M."/>
            <person name="Surin D."/>
            <person name="Walker B."/>
            <person name="Young S."/>
            <person name="Zeng Q."/>
            <person name="Gargeya S."/>
            <person name="Fitzgerald M."/>
            <person name="Haas B."/>
            <person name="Abouelleil A."/>
            <person name="Allen A.W."/>
            <person name="Alvarado L."/>
            <person name="Arachchi H.M."/>
            <person name="Berlin A.M."/>
            <person name="Chapman S.B."/>
            <person name="Gainer-Dewar J."/>
            <person name="Goldberg J."/>
            <person name="Griggs A."/>
            <person name="Gujja S."/>
            <person name="Hansen M."/>
            <person name="Howarth C."/>
            <person name="Imamovic A."/>
            <person name="Ireland A."/>
            <person name="Larimer J."/>
            <person name="McCowan C."/>
            <person name="Murphy C."/>
            <person name="Pearson M."/>
            <person name="Poon T.W."/>
            <person name="Priest M."/>
            <person name="Roberts A."/>
            <person name="Saif S."/>
            <person name="Shea T."/>
            <person name="Sisk P."/>
            <person name="Sykes S."/>
            <person name="Wortman J."/>
            <person name="Nusbaum C."/>
            <person name="Birren B."/>
        </authorList>
    </citation>
    <scope>NUCLEOTIDE SEQUENCE [LARGE SCALE GENOMIC DNA]</scope>
    <source>
        <strain evidence="4 5">ATCC 49903</strain>
    </source>
</reference>
<dbReference type="InterPro" id="IPR014729">
    <property type="entry name" value="Rossmann-like_a/b/a_fold"/>
</dbReference>
<comment type="function">
    <text evidence="3">Catalyzes the formation of N(4)-acetylcytidine (ac(4)C) at the wobble position of elongator tRNA(Met), using acetate and ATP as substrates. First activates an acetate ion to form acetyladenylate (Ac-AMP) and then transfers the acetyl group to tRNA to form ac(4)C34.</text>
</comment>
<dbReference type="EMBL" id="ASWO01000005">
    <property type="protein sequence ID" value="EOT83742.1"/>
    <property type="molecule type" value="Genomic_DNA"/>
</dbReference>
<dbReference type="GO" id="GO:0005524">
    <property type="term" value="F:ATP binding"/>
    <property type="evidence" value="ECO:0007669"/>
    <property type="project" value="UniProtKB-KW"/>
</dbReference>
<dbReference type="PANTHER" id="PTHR37825:SF1">
    <property type="entry name" value="TRNA(MET) CYTIDINE ACETATE LIGASE"/>
    <property type="match status" value="1"/>
</dbReference>
<dbReference type="GO" id="GO:0006400">
    <property type="term" value="P:tRNA modification"/>
    <property type="evidence" value="ECO:0007669"/>
    <property type="project" value="UniProtKB-UniRule"/>
</dbReference>
<comment type="caution">
    <text evidence="3">Lacks conserved residue(s) required for the propagation of feature annotation.</text>
</comment>
<comment type="similarity">
    <text evidence="3">Belongs to the TmcAL family.</text>
</comment>
<dbReference type="GO" id="GO:0005737">
    <property type="term" value="C:cytoplasm"/>
    <property type="evidence" value="ECO:0007669"/>
    <property type="project" value="UniProtKB-SubCell"/>
</dbReference>
<keyword evidence="5" id="KW-1185">Reference proteome</keyword>
<evidence type="ECO:0000313" key="5">
    <source>
        <dbReference type="Proteomes" id="UP000015961"/>
    </source>
</evidence>
<sequence>MKVCGLIVEYNPFHNGHAYHAQQARDKTQADVVIAVMSGNFLQRGELAITDKWTRAKIAAQYGVDLVIELPVYHAVQPADFFAQGAIDMLFALGCDVVCFGTDEYDVFDYEAYGAFYQKNRPEIEKRVAAITSPEWTYAKKMIHVLTQLDPKLNFDETKPNHILALSYAKANAALPKPMGLVSITRREAQYHDEQIVGTIASATAIRRAVLTNQTVATVVPVEMDQALLSRTLIDWERAYPFLRYRIVSTPIEILSTYYQVNEGIAHLFVQVATRANSFKDFLSQATSKSYPTSKIQRMAVYILLGMTVNEYEEAMQTVLFRPLAYTKVGQSYLKARKKNQVFTARIGKKEAQHHALYLKADQIYQLISPDHEEQNFGRFALLVNSKVKSV</sequence>
<dbReference type="eggNOG" id="COG1323">
    <property type="taxonomic scope" value="Bacteria"/>
</dbReference>
<dbReference type="AlphaFoldDB" id="S0NQI5"/>
<accession>S0NQI5</accession>
<evidence type="ECO:0000256" key="1">
    <source>
        <dbReference type="ARBA" id="ARBA00022598"/>
    </source>
</evidence>
<dbReference type="GO" id="GO:0000049">
    <property type="term" value="F:tRNA binding"/>
    <property type="evidence" value="ECO:0007669"/>
    <property type="project" value="UniProtKB-KW"/>
</dbReference>
<dbReference type="Pfam" id="PF05636">
    <property type="entry name" value="HIGH_NTase1"/>
    <property type="match status" value="1"/>
</dbReference>
<evidence type="ECO:0000256" key="2">
    <source>
        <dbReference type="ARBA" id="ARBA00022694"/>
    </source>
</evidence>